<dbReference type="SUPFAM" id="SSF46689">
    <property type="entry name" value="Homeodomain-like"/>
    <property type="match status" value="1"/>
</dbReference>
<comment type="caution">
    <text evidence="1">The sequence shown here is derived from an EMBL/GenBank/DDBJ whole genome shotgun (WGS) entry which is preliminary data.</text>
</comment>
<dbReference type="OrthoDB" id="3264182at2759"/>
<reference evidence="1" key="1">
    <citation type="journal article" date="2020" name="Nat. Commun.">
        <title>Large-scale genome sequencing of mycorrhizal fungi provides insights into the early evolution of symbiotic traits.</title>
        <authorList>
            <person name="Miyauchi S."/>
            <person name="Kiss E."/>
            <person name="Kuo A."/>
            <person name="Drula E."/>
            <person name="Kohler A."/>
            <person name="Sanchez-Garcia M."/>
            <person name="Morin E."/>
            <person name="Andreopoulos B."/>
            <person name="Barry K.W."/>
            <person name="Bonito G."/>
            <person name="Buee M."/>
            <person name="Carver A."/>
            <person name="Chen C."/>
            <person name="Cichocki N."/>
            <person name="Clum A."/>
            <person name="Culley D."/>
            <person name="Crous P.W."/>
            <person name="Fauchery L."/>
            <person name="Girlanda M."/>
            <person name="Hayes R.D."/>
            <person name="Keri Z."/>
            <person name="LaButti K."/>
            <person name="Lipzen A."/>
            <person name="Lombard V."/>
            <person name="Magnuson J."/>
            <person name="Maillard F."/>
            <person name="Murat C."/>
            <person name="Nolan M."/>
            <person name="Ohm R.A."/>
            <person name="Pangilinan J."/>
            <person name="Pereira M.F."/>
            <person name="Perotto S."/>
            <person name="Peter M."/>
            <person name="Pfister S."/>
            <person name="Riley R."/>
            <person name="Sitrit Y."/>
            <person name="Stielow J.B."/>
            <person name="Szollosi G."/>
            <person name="Zifcakova L."/>
            <person name="Stursova M."/>
            <person name="Spatafora J.W."/>
            <person name="Tedersoo L."/>
            <person name="Vaario L.M."/>
            <person name="Yamada A."/>
            <person name="Yan M."/>
            <person name="Wang P."/>
            <person name="Xu J."/>
            <person name="Bruns T."/>
            <person name="Baldrian P."/>
            <person name="Vilgalys R."/>
            <person name="Dunand C."/>
            <person name="Henrissat B."/>
            <person name="Grigoriev I.V."/>
            <person name="Hibbett D."/>
            <person name="Nagy L.G."/>
            <person name="Martin F.M."/>
        </authorList>
    </citation>
    <scope>NUCLEOTIDE SEQUENCE</scope>
    <source>
        <strain evidence="1">UP504</strain>
    </source>
</reference>
<protein>
    <submittedName>
        <fullName evidence="1">Uncharacterized protein</fullName>
    </submittedName>
</protein>
<accession>A0A9P6AWP1</accession>
<name>A0A9P6AWP1_9AGAM</name>
<gene>
    <name evidence="1" type="ORF">BS47DRAFT_1246191</name>
</gene>
<feature type="non-terminal residue" evidence="1">
    <location>
        <position position="97"/>
    </location>
</feature>
<dbReference type="EMBL" id="MU128973">
    <property type="protein sequence ID" value="KAF9513403.1"/>
    <property type="molecule type" value="Genomic_DNA"/>
</dbReference>
<evidence type="ECO:0000313" key="2">
    <source>
        <dbReference type="Proteomes" id="UP000886523"/>
    </source>
</evidence>
<keyword evidence="2" id="KW-1185">Reference proteome</keyword>
<proteinExistence type="predicted"/>
<dbReference type="AlphaFoldDB" id="A0A9P6AWP1"/>
<evidence type="ECO:0000313" key="1">
    <source>
        <dbReference type="EMBL" id="KAF9513403.1"/>
    </source>
</evidence>
<feature type="non-terminal residue" evidence="1">
    <location>
        <position position="1"/>
    </location>
</feature>
<organism evidence="1 2">
    <name type="scientific">Hydnum rufescens UP504</name>
    <dbReference type="NCBI Taxonomy" id="1448309"/>
    <lineage>
        <taxon>Eukaryota</taxon>
        <taxon>Fungi</taxon>
        <taxon>Dikarya</taxon>
        <taxon>Basidiomycota</taxon>
        <taxon>Agaricomycotina</taxon>
        <taxon>Agaricomycetes</taxon>
        <taxon>Cantharellales</taxon>
        <taxon>Hydnaceae</taxon>
        <taxon>Hydnum</taxon>
    </lineage>
</organism>
<dbReference type="InterPro" id="IPR009057">
    <property type="entry name" value="Homeodomain-like_sf"/>
</dbReference>
<sequence length="97" mass="11206">QQVVAISGVGLRTIQRWMAQFQETGSIDTPVGRNVQCGPPRKLNEADMLFLDGTLSQRPDYYLDELQKKLLRYRSKQVSLSTIWRALRNHGYKLKKV</sequence>
<dbReference type="Proteomes" id="UP000886523">
    <property type="component" value="Unassembled WGS sequence"/>
</dbReference>